<dbReference type="EMBL" id="CAXIEN010000102">
    <property type="protein sequence ID" value="CAL1277384.1"/>
    <property type="molecule type" value="Genomic_DNA"/>
</dbReference>
<dbReference type="Proteomes" id="UP001497382">
    <property type="component" value="Unassembled WGS sequence"/>
</dbReference>
<dbReference type="PANTHER" id="PTHR31493:SF1">
    <property type="entry name" value="PROTEIN C19ORF12"/>
    <property type="match status" value="1"/>
</dbReference>
<keyword evidence="3" id="KW-1185">Reference proteome</keyword>
<proteinExistence type="inferred from homology"/>
<comment type="caution">
    <text evidence="2">The sequence shown here is derived from an EMBL/GenBank/DDBJ whole genome shotgun (WGS) entry which is preliminary data.</text>
</comment>
<dbReference type="AlphaFoldDB" id="A0AAV2A3I0"/>
<comment type="similarity">
    <text evidence="1">Belongs to the C19orf12 family.</text>
</comment>
<protein>
    <submittedName>
        <fullName evidence="2">Uncharacterized protein</fullName>
    </submittedName>
</protein>
<name>A0AAV2A3I0_9ARAC</name>
<evidence type="ECO:0000313" key="2">
    <source>
        <dbReference type="EMBL" id="CAL1277384.1"/>
    </source>
</evidence>
<organism evidence="2 3">
    <name type="scientific">Larinioides sclopetarius</name>
    <dbReference type="NCBI Taxonomy" id="280406"/>
    <lineage>
        <taxon>Eukaryota</taxon>
        <taxon>Metazoa</taxon>
        <taxon>Ecdysozoa</taxon>
        <taxon>Arthropoda</taxon>
        <taxon>Chelicerata</taxon>
        <taxon>Arachnida</taxon>
        <taxon>Araneae</taxon>
        <taxon>Araneomorphae</taxon>
        <taxon>Entelegynae</taxon>
        <taxon>Araneoidea</taxon>
        <taxon>Araneidae</taxon>
        <taxon>Larinioides</taxon>
    </lineage>
</organism>
<dbReference type="InterPro" id="IPR033369">
    <property type="entry name" value="C19orf12"/>
</dbReference>
<gene>
    <name evidence="2" type="ORF">LARSCL_LOCUS9194</name>
</gene>
<evidence type="ECO:0000256" key="1">
    <source>
        <dbReference type="ARBA" id="ARBA00029457"/>
    </source>
</evidence>
<evidence type="ECO:0000313" key="3">
    <source>
        <dbReference type="Proteomes" id="UP001497382"/>
    </source>
</evidence>
<dbReference type="PANTHER" id="PTHR31493">
    <property type="entry name" value="NAZO FAMILY MEMBER"/>
    <property type="match status" value="1"/>
</dbReference>
<accession>A0AAV2A3I0</accession>
<sequence length="127" mass="14241">MITISFITFHKRPLSKQSLEDEVRVISHLDLHFFQRDFFFGAMAGAFLAESTGEDFKPLWDVITEMPVDAKQRLLDKIKEILQRLDLTDSTTLAAMAAGVAANLRSQISAAVIAFFQTEMSFQAAGR</sequence>
<reference evidence="2 3" key="1">
    <citation type="submission" date="2024-04" db="EMBL/GenBank/DDBJ databases">
        <authorList>
            <person name="Rising A."/>
            <person name="Reimegard J."/>
            <person name="Sonavane S."/>
            <person name="Akerstrom W."/>
            <person name="Nylinder S."/>
            <person name="Hedman E."/>
            <person name="Kallberg Y."/>
        </authorList>
    </citation>
    <scope>NUCLEOTIDE SEQUENCE [LARGE SCALE GENOMIC DNA]</scope>
</reference>